<name>A0AA39SFR3_ACESA</name>
<protein>
    <submittedName>
        <fullName evidence="2">Uncharacterized protein</fullName>
    </submittedName>
</protein>
<feature type="compositionally biased region" description="Basic and acidic residues" evidence="1">
    <location>
        <begin position="26"/>
        <end position="35"/>
    </location>
</feature>
<organism evidence="2 3">
    <name type="scientific">Acer saccharum</name>
    <name type="common">Sugar maple</name>
    <dbReference type="NCBI Taxonomy" id="4024"/>
    <lineage>
        <taxon>Eukaryota</taxon>
        <taxon>Viridiplantae</taxon>
        <taxon>Streptophyta</taxon>
        <taxon>Embryophyta</taxon>
        <taxon>Tracheophyta</taxon>
        <taxon>Spermatophyta</taxon>
        <taxon>Magnoliopsida</taxon>
        <taxon>eudicotyledons</taxon>
        <taxon>Gunneridae</taxon>
        <taxon>Pentapetalae</taxon>
        <taxon>rosids</taxon>
        <taxon>malvids</taxon>
        <taxon>Sapindales</taxon>
        <taxon>Sapindaceae</taxon>
        <taxon>Hippocastanoideae</taxon>
        <taxon>Acereae</taxon>
        <taxon>Acer</taxon>
    </lineage>
</organism>
<evidence type="ECO:0000256" key="1">
    <source>
        <dbReference type="SAM" id="MobiDB-lite"/>
    </source>
</evidence>
<dbReference type="EMBL" id="JAUESC010000381">
    <property type="protein sequence ID" value="KAK0590252.1"/>
    <property type="molecule type" value="Genomic_DNA"/>
</dbReference>
<evidence type="ECO:0000313" key="3">
    <source>
        <dbReference type="Proteomes" id="UP001168877"/>
    </source>
</evidence>
<feature type="region of interest" description="Disordered" evidence="1">
    <location>
        <begin position="26"/>
        <end position="46"/>
    </location>
</feature>
<keyword evidence="3" id="KW-1185">Reference proteome</keyword>
<dbReference type="Proteomes" id="UP001168877">
    <property type="component" value="Unassembled WGS sequence"/>
</dbReference>
<accession>A0AA39SFR3</accession>
<evidence type="ECO:0000313" key="2">
    <source>
        <dbReference type="EMBL" id="KAK0590252.1"/>
    </source>
</evidence>
<proteinExistence type="predicted"/>
<reference evidence="2" key="1">
    <citation type="journal article" date="2022" name="Plant J.">
        <title>Strategies of tolerance reflected in two North American maple genomes.</title>
        <authorList>
            <person name="McEvoy S.L."/>
            <person name="Sezen U.U."/>
            <person name="Trouern-Trend A."/>
            <person name="McMahon S.M."/>
            <person name="Schaberg P.G."/>
            <person name="Yang J."/>
            <person name="Wegrzyn J.L."/>
            <person name="Swenson N.G."/>
        </authorList>
    </citation>
    <scope>NUCLEOTIDE SEQUENCE</scope>
    <source>
        <strain evidence="2">NS2018</strain>
    </source>
</reference>
<sequence>MKGRSIPEEEMIAKMTGATMRIVTKEDHYGGDQRRSRLASTDEDVQLKKRRVANPPVRFNQHNAQITGRIQMDLYRITILQKIDEQREPESE</sequence>
<reference evidence="2" key="2">
    <citation type="submission" date="2023-06" db="EMBL/GenBank/DDBJ databases">
        <authorList>
            <person name="Swenson N.G."/>
            <person name="Wegrzyn J.L."/>
            <person name="Mcevoy S.L."/>
        </authorList>
    </citation>
    <scope>NUCLEOTIDE SEQUENCE</scope>
    <source>
        <strain evidence="2">NS2018</strain>
        <tissue evidence="2">Leaf</tissue>
    </source>
</reference>
<dbReference type="AlphaFoldDB" id="A0AA39SFR3"/>
<comment type="caution">
    <text evidence="2">The sequence shown here is derived from an EMBL/GenBank/DDBJ whole genome shotgun (WGS) entry which is preliminary data.</text>
</comment>
<gene>
    <name evidence="2" type="ORF">LWI29_024507</name>
</gene>